<feature type="signal peptide" evidence="1">
    <location>
        <begin position="1"/>
        <end position="21"/>
    </location>
</feature>
<feature type="chain" id="PRO_5045853110" evidence="1">
    <location>
        <begin position="22"/>
        <end position="381"/>
    </location>
</feature>
<keyword evidence="1" id="KW-0732">Signal</keyword>
<protein>
    <submittedName>
        <fullName evidence="3">SusE domain-containing protein</fullName>
    </submittedName>
</protein>
<evidence type="ECO:0000313" key="3">
    <source>
        <dbReference type="EMBL" id="MFL9845365.1"/>
    </source>
</evidence>
<dbReference type="InterPro" id="IPR025970">
    <property type="entry name" value="SusE"/>
</dbReference>
<feature type="domain" description="SusE outer membrane protein" evidence="2">
    <location>
        <begin position="23"/>
        <end position="115"/>
    </location>
</feature>
<evidence type="ECO:0000256" key="1">
    <source>
        <dbReference type="SAM" id="SignalP"/>
    </source>
</evidence>
<keyword evidence="4" id="KW-1185">Reference proteome</keyword>
<dbReference type="PROSITE" id="PS51257">
    <property type="entry name" value="PROKAR_LIPOPROTEIN"/>
    <property type="match status" value="1"/>
</dbReference>
<proteinExistence type="predicted"/>
<accession>A0ABW8YZF0</accession>
<dbReference type="Pfam" id="PF14292">
    <property type="entry name" value="SusE"/>
    <property type="match status" value="1"/>
</dbReference>
<dbReference type="RefSeq" id="WP_408085645.1">
    <property type="nucleotide sequence ID" value="NZ_JBELPZ010000015.1"/>
</dbReference>
<name>A0ABW8YZF0_9FLAO</name>
<reference evidence="3 4" key="1">
    <citation type="submission" date="2024-06" db="EMBL/GenBank/DDBJ databases">
        <authorList>
            <person name="Kaempfer P."/>
            <person name="Viver T."/>
        </authorList>
    </citation>
    <scope>NUCLEOTIDE SEQUENCE [LARGE SCALE GENOMIC DNA]</scope>
    <source>
        <strain evidence="3 4">ST-119</strain>
    </source>
</reference>
<evidence type="ECO:0000259" key="2">
    <source>
        <dbReference type="Pfam" id="PF14292"/>
    </source>
</evidence>
<dbReference type="EMBL" id="JBELPZ010000015">
    <property type="protein sequence ID" value="MFL9845365.1"/>
    <property type="molecule type" value="Genomic_DNA"/>
</dbReference>
<evidence type="ECO:0000313" key="4">
    <source>
        <dbReference type="Proteomes" id="UP001629156"/>
    </source>
</evidence>
<organism evidence="3 4">
    <name type="scientific">Flavobacterium rhizosphaerae</name>
    <dbReference type="NCBI Taxonomy" id="3163298"/>
    <lineage>
        <taxon>Bacteria</taxon>
        <taxon>Pseudomonadati</taxon>
        <taxon>Bacteroidota</taxon>
        <taxon>Flavobacteriia</taxon>
        <taxon>Flavobacteriales</taxon>
        <taxon>Flavobacteriaceae</taxon>
        <taxon>Flavobacterium</taxon>
    </lineage>
</organism>
<gene>
    <name evidence="3" type="ORF">ABS766_13135</name>
</gene>
<sequence>MKKIFSLSLLTVLFLSIVSCSSDDNKIIIDKSTTPVLIAPASGDNIVINPNAMETTALTLVWDHAAYTESTEINYTVDIAVAGTDFTAPLEIGSTTDRFLLLTGERLKSLLTNATDAGTPGLGLPDTEDALIEVRVTATIGDNDDLPMVSDPLALSITFGSGEVIEEPQDPVLYLVGAPQAYYGLDAWSPVTAIPMRYIGDGTTQVFEAYVKVGAGDGFKFVSAQADWGDLEGNYGTIGGAQDGNLENSGGSGDIKVAEADGDGQYYVWVDMDAMQYKAVKMQWGIIGDSTPGGWSDETPMTYDFATNTWSVTATLTAAELKFRSANTGTYIANDAWKFNVGNSDPMVTYDPSAGNFTVTAGSHDITLMIDFTGTATVTGI</sequence>
<dbReference type="Proteomes" id="UP001629156">
    <property type="component" value="Unassembled WGS sequence"/>
</dbReference>
<dbReference type="Gene3D" id="2.60.40.3620">
    <property type="match status" value="1"/>
</dbReference>
<comment type="caution">
    <text evidence="3">The sequence shown here is derived from an EMBL/GenBank/DDBJ whole genome shotgun (WGS) entry which is preliminary data.</text>
</comment>